<protein>
    <submittedName>
        <fullName evidence="2">Gas vesicle protein</fullName>
    </submittedName>
</protein>
<keyword evidence="3" id="KW-1185">Reference proteome</keyword>
<proteinExistence type="predicted"/>
<dbReference type="RefSeq" id="WP_181315221.1">
    <property type="nucleotide sequence ID" value="NZ_PYAV01000002.1"/>
</dbReference>
<keyword evidence="1" id="KW-1133">Transmembrane helix</keyword>
<name>A0A2P8HXL7_9BACI</name>
<evidence type="ECO:0000313" key="3">
    <source>
        <dbReference type="Proteomes" id="UP000242310"/>
    </source>
</evidence>
<dbReference type="Proteomes" id="UP000242310">
    <property type="component" value="Unassembled WGS sequence"/>
</dbReference>
<dbReference type="AlphaFoldDB" id="A0A2P8HXL7"/>
<reference evidence="2 3" key="1">
    <citation type="submission" date="2018-03" db="EMBL/GenBank/DDBJ databases">
        <title>Genomic Encyclopedia of Type Strains, Phase III (KMG-III): the genomes of soil and plant-associated and newly described type strains.</title>
        <authorList>
            <person name="Whitman W."/>
        </authorList>
    </citation>
    <scope>NUCLEOTIDE SEQUENCE [LARGE SCALE GENOMIC DNA]</scope>
    <source>
        <strain evidence="2 3">CGMCC 1.07653</strain>
    </source>
</reference>
<keyword evidence="1" id="KW-0472">Membrane</keyword>
<keyword evidence="1" id="KW-0812">Transmembrane</keyword>
<organism evidence="2 3">
    <name type="scientific">Salsuginibacillus halophilus</name>
    <dbReference type="NCBI Taxonomy" id="517424"/>
    <lineage>
        <taxon>Bacteria</taxon>
        <taxon>Bacillati</taxon>
        <taxon>Bacillota</taxon>
        <taxon>Bacilli</taxon>
        <taxon>Bacillales</taxon>
        <taxon>Bacillaceae</taxon>
        <taxon>Salsuginibacillus</taxon>
    </lineage>
</organism>
<gene>
    <name evidence="2" type="ORF">B0H94_102253</name>
</gene>
<accession>A0A2P8HXL7</accession>
<dbReference type="EMBL" id="PYAV01000002">
    <property type="protein sequence ID" value="PSL50976.1"/>
    <property type="molecule type" value="Genomic_DNA"/>
</dbReference>
<evidence type="ECO:0000256" key="1">
    <source>
        <dbReference type="SAM" id="Phobius"/>
    </source>
</evidence>
<feature type="transmembrane region" description="Helical" evidence="1">
    <location>
        <begin position="6"/>
        <end position="27"/>
    </location>
</feature>
<sequence>MASPKVCGYLWGLFAGLCTGGILGLLLTPQSGCENRKFTAAKYHQAVEYPRNKADSFQQKKAALQEAGEDHYETFHSLKNQVKQEARMSAVQEELQYRPKK</sequence>
<comment type="caution">
    <text evidence="2">The sequence shown here is derived from an EMBL/GenBank/DDBJ whole genome shotgun (WGS) entry which is preliminary data.</text>
</comment>
<evidence type="ECO:0000313" key="2">
    <source>
        <dbReference type="EMBL" id="PSL50976.1"/>
    </source>
</evidence>